<name>A0ACB9QZ35_9MYRT</name>
<evidence type="ECO:0000313" key="2">
    <source>
        <dbReference type="Proteomes" id="UP001057402"/>
    </source>
</evidence>
<reference evidence="2" key="1">
    <citation type="journal article" date="2023" name="Front. Plant Sci.">
        <title>Chromosomal-level genome assembly of Melastoma candidum provides insights into trichome evolution.</title>
        <authorList>
            <person name="Zhong Y."/>
            <person name="Wu W."/>
            <person name="Sun C."/>
            <person name="Zou P."/>
            <person name="Liu Y."/>
            <person name="Dai S."/>
            <person name="Zhou R."/>
        </authorList>
    </citation>
    <scope>NUCLEOTIDE SEQUENCE [LARGE SCALE GENOMIC DNA]</scope>
</reference>
<sequence length="862" mass="94567">MGNKKPRKGKNNHHSNHRAHSSKSHLPSFRDEDSLPAEPAAEEESSVPKVHLAYVVERRKQQNCYWGKFKWGHAFLSLNRELLKAYSQCENSAEIISVQNSWLSQQNDVEKVPVITGKEGEAAEDDDSDYSEDGLPPLERNVNHLRLEESEEDSEHAPRNPPALTTPTPRAANPTVCSNCISLPCDLTGSRQTFRSFRACKMSTYPILDNRPIDQWKVVELKEELKRRKLTTRGLKEDLVKRLDEALRIEREYAAKQSQQEANNGSMVDFSPGVTHWGGVEASVGSYSAISLGNLFASNDKVDSVRVEVDVNNSLGTLGAPLQVAVPAENIPVPGPSAASAETISVAAVSSEPLATPSDHVQVTVEAQENGNSEVFHGNEDIADLPKDVVLESSAPISQVSEANPDLGYQVRSVPISTDYVSINENNEYKDNIITDNIELELDVVKPETEVEPSSGNVDPDSGDSHPLDVVEPHGDKVAAEDKEDNDAITAGINKNNEHFDVCFSEKLNLDRSSGDDSMEEDVLDSKHVDLKPVSEEVGGGGVKEKPAQVKEESLVDIVGDADIKDINVDKDHTSDLIEKRKIYDQAGIETDMPSKRQRKWNSDGLQVSEPKVIITIPTTTPKYEPQAPSLKQSWSRSNSASSDDALKERIVPPSQHPATNSLRIDQFLRPFTLKAVQELLGKTGTVTSFWMDNIKTHCYVTYSSVEEAVETRNAVYNLQWPPYGGRLLVAEFVDPQEVKEKVDGPPTPAPAPVSPAPKPGLPVSSGPISAAKGVPQPGQLAPRQQQLAPPPPLLQPLPPQDRDMLHLPPPPPTLTEKADATIVTLDVLFKKTKATPRIYYLPLSEEQVAAKLASRGRSTRQ</sequence>
<proteinExistence type="predicted"/>
<protein>
    <submittedName>
        <fullName evidence="1">Uncharacterized protein</fullName>
    </submittedName>
</protein>
<evidence type="ECO:0000313" key="1">
    <source>
        <dbReference type="EMBL" id="KAI4371246.1"/>
    </source>
</evidence>
<organism evidence="1 2">
    <name type="scientific">Melastoma candidum</name>
    <dbReference type="NCBI Taxonomy" id="119954"/>
    <lineage>
        <taxon>Eukaryota</taxon>
        <taxon>Viridiplantae</taxon>
        <taxon>Streptophyta</taxon>
        <taxon>Embryophyta</taxon>
        <taxon>Tracheophyta</taxon>
        <taxon>Spermatophyta</taxon>
        <taxon>Magnoliopsida</taxon>
        <taxon>eudicotyledons</taxon>
        <taxon>Gunneridae</taxon>
        <taxon>Pentapetalae</taxon>
        <taxon>rosids</taxon>
        <taxon>malvids</taxon>
        <taxon>Myrtales</taxon>
        <taxon>Melastomataceae</taxon>
        <taxon>Melastomatoideae</taxon>
        <taxon>Melastomateae</taxon>
        <taxon>Melastoma</taxon>
    </lineage>
</organism>
<gene>
    <name evidence="1" type="ORF">MLD38_019508</name>
</gene>
<dbReference type="EMBL" id="CM042884">
    <property type="protein sequence ID" value="KAI4371246.1"/>
    <property type="molecule type" value="Genomic_DNA"/>
</dbReference>
<comment type="caution">
    <text evidence="1">The sequence shown here is derived from an EMBL/GenBank/DDBJ whole genome shotgun (WGS) entry which is preliminary data.</text>
</comment>
<keyword evidence="2" id="KW-1185">Reference proteome</keyword>
<dbReference type="Proteomes" id="UP001057402">
    <property type="component" value="Chromosome 5"/>
</dbReference>
<accession>A0ACB9QZ35</accession>